<dbReference type="GO" id="GO:0005615">
    <property type="term" value="C:extracellular space"/>
    <property type="evidence" value="ECO:0007669"/>
    <property type="project" value="TreeGrafter"/>
</dbReference>
<name>A0AAV0UFB2_HYABA</name>
<comment type="caution">
    <text evidence="3">The sequence shown here is derived from an EMBL/GenBank/DDBJ whole genome shotgun (WGS) entry which is preliminary data.</text>
</comment>
<gene>
    <name evidence="3" type="ORF">HBR001_LOCUS6286</name>
</gene>
<reference evidence="3" key="1">
    <citation type="submission" date="2022-12" db="EMBL/GenBank/DDBJ databases">
        <authorList>
            <person name="Webb A."/>
        </authorList>
    </citation>
    <scope>NUCLEOTIDE SEQUENCE</scope>
    <source>
        <strain evidence="3">Hp1</strain>
    </source>
</reference>
<dbReference type="Pfam" id="PF10223">
    <property type="entry name" value="Menorin_N"/>
    <property type="match status" value="1"/>
</dbReference>
<accession>A0AAV0UFB2</accession>
<feature type="domain" description="Menorin-like" evidence="2">
    <location>
        <begin position="6"/>
        <end position="248"/>
    </location>
</feature>
<comment type="similarity">
    <text evidence="1">Belongs to the menorin family.</text>
</comment>
<keyword evidence="4" id="KW-1185">Reference proteome</keyword>
<sequence length="314" mass="35085">MNPLDYRWGHAINSRALLRRVHQEVQRATTQPIALHDFVNAIEADIIWSEAEQRPVMGHPPATTGDLTLAAFLQTMLDVANMLQHVPVSSDPPLIVKCDFKSPQAFEASLDLLAAFLAAYPFTRSVFLNADIVPGPETPLVDGAAFDGAVFLQQVDGLGARDGGQHRHKLVLSVGWTTVHSQDLDVDRGYSIDMVDAMLQLLQPYRDTTNKCGVTFPLRATSVRRSWPAVRQLLEHPRYGLTLWWAPTQLPDEELEWLYTTLERERHVEGPPADGKSYAGRTFYDIKGFRSFLARQKGRFAASIAPHCTSTTLQ</sequence>
<evidence type="ECO:0000256" key="1">
    <source>
        <dbReference type="ARBA" id="ARBA00044953"/>
    </source>
</evidence>
<dbReference type="PANTHER" id="PTHR21184:SF6">
    <property type="entry name" value="CONSERVED PLASMA MEMBRANE PROTEIN"/>
    <property type="match status" value="1"/>
</dbReference>
<dbReference type="EMBL" id="CANTFL010001244">
    <property type="protein sequence ID" value="CAI5734828.1"/>
    <property type="molecule type" value="Genomic_DNA"/>
</dbReference>
<proteinExistence type="inferred from homology"/>
<dbReference type="Proteomes" id="UP001162031">
    <property type="component" value="Unassembled WGS sequence"/>
</dbReference>
<dbReference type="InterPro" id="IPR019356">
    <property type="entry name" value="Menorin_dom"/>
</dbReference>
<organism evidence="3 4">
    <name type="scientific">Hyaloperonospora brassicae</name>
    <name type="common">Brassica downy mildew</name>
    <name type="synonym">Peronospora brassicae</name>
    <dbReference type="NCBI Taxonomy" id="162125"/>
    <lineage>
        <taxon>Eukaryota</taxon>
        <taxon>Sar</taxon>
        <taxon>Stramenopiles</taxon>
        <taxon>Oomycota</taxon>
        <taxon>Peronosporomycetes</taxon>
        <taxon>Peronosporales</taxon>
        <taxon>Peronosporaceae</taxon>
        <taxon>Hyaloperonospora</taxon>
    </lineage>
</organism>
<dbReference type="AlphaFoldDB" id="A0AAV0UFB2"/>
<dbReference type="PANTHER" id="PTHR21184">
    <property type="entry name" value="MENORIN (DENDRITIC BRANCHING PROTEIN)"/>
    <property type="match status" value="1"/>
</dbReference>
<evidence type="ECO:0000313" key="3">
    <source>
        <dbReference type="EMBL" id="CAI5734828.1"/>
    </source>
</evidence>
<evidence type="ECO:0000313" key="4">
    <source>
        <dbReference type="Proteomes" id="UP001162031"/>
    </source>
</evidence>
<evidence type="ECO:0000259" key="2">
    <source>
        <dbReference type="Pfam" id="PF10223"/>
    </source>
</evidence>
<protein>
    <recommendedName>
        <fullName evidence="2">Menorin-like domain-containing protein</fullName>
    </recommendedName>
</protein>